<dbReference type="AlphaFoldDB" id="A0A1R3XKG8"/>
<dbReference type="InterPro" id="IPR010359">
    <property type="entry name" value="IrrE_HExxH"/>
</dbReference>
<evidence type="ECO:0000313" key="2">
    <source>
        <dbReference type="EMBL" id="SIT90841.1"/>
    </source>
</evidence>
<dbReference type="Pfam" id="PF06114">
    <property type="entry name" value="Peptidase_M78"/>
    <property type="match status" value="1"/>
</dbReference>
<reference evidence="3" key="1">
    <citation type="submission" date="2017-01" db="EMBL/GenBank/DDBJ databases">
        <authorList>
            <person name="Varghese N."/>
            <person name="Submissions S."/>
        </authorList>
    </citation>
    <scope>NUCLEOTIDE SEQUENCE [LARGE SCALE GENOMIC DNA]</scope>
    <source>
        <strain evidence="3">DSM 29591</strain>
    </source>
</reference>
<keyword evidence="3" id="KW-1185">Reference proteome</keyword>
<feature type="domain" description="IrrE N-terminal-like" evidence="1">
    <location>
        <begin position="56"/>
        <end position="167"/>
    </location>
</feature>
<accession>A0A1R3XKG8</accession>
<protein>
    <recommendedName>
        <fullName evidence="1">IrrE N-terminal-like domain-containing protein</fullName>
    </recommendedName>
</protein>
<dbReference type="STRING" id="287098.SAMN05421665_3247"/>
<evidence type="ECO:0000313" key="3">
    <source>
        <dbReference type="Proteomes" id="UP000186997"/>
    </source>
</evidence>
<proteinExistence type="predicted"/>
<dbReference type="EMBL" id="FTPR01000003">
    <property type="protein sequence ID" value="SIT90841.1"/>
    <property type="molecule type" value="Genomic_DNA"/>
</dbReference>
<evidence type="ECO:0000259" key="1">
    <source>
        <dbReference type="Pfam" id="PF06114"/>
    </source>
</evidence>
<name>A0A1R3XKG8_9RHOB</name>
<organism evidence="2 3">
    <name type="scientific">Yoonia rosea</name>
    <dbReference type="NCBI Taxonomy" id="287098"/>
    <lineage>
        <taxon>Bacteria</taxon>
        <taxon>Pseudomonadati</taxon>
        <taxon>Pseudomonadota</taxon>
        <taxon>Alphaproteobacteria</taxon>
        <taxon>Rhodobacterales</taxon>
        <taxon>Paracoccaceae</taxon>
        <taxon>Yoonia</taxon>
    </lineage>
</organism>
<gene>
    <name evidence="2" type="ORF">SAMN05421665_3247</name>
</gene>
<sequence length="177" mass="19886">MPARHPSYPYVEPVSACPTPLEIEVLADGCAHEWGCRRGISLDEICTNAGVDIEYSHYPNEIMLEIPLEAQPVIWLPRPSRKRDDRVIVATALGHWALHLEKTRQANLGCGIQALYKPTSNQAREEARAFGAAFLMPKDTFFTFWSEGRSQAVSDHFDVPTEFVYLRAASLELRDTG</sequence>
<dbReference type="Proteomes" id="UP000186997">
    <property type="component" value="Unassembled WGS sequence"/>
</dbReference>